<dbReference type="EMBL" id="WJJP01000597">
    <property type="protein sequence ID" value="MBD3326545.1"/>
    <property type="molecule type" value="Genomic_DNA"/>
</dbReference>
<organism evidence="5 6">
    <name type="scientific">candidate division KSB3 bacterium</name>
    <dbReference type="NCBI Taxonomy" id="2044937"/>
    <lineage>
        <taxon>Bacteria</taxon>
        <taxon>candidate division KSB3</taxon>
    </lineage>
</organism>
<dbReference type="Gene3D" id="3.30.70.360">
    <property type="match status" value="1"/>
</dbReference>
<dbReference type="GO" id="GO:0008233">
    <property type="term" value="F:peptidase activity"/>
    <property type="evidence" value="ECO:0007669"/>
    <property type="project" value="UniProtKB-KW"/>
</dbReference>
<accession>A0A9D5JYK2</accession>
<feature type="non-terminal residue" evidence="5">
    <location>
        <position position="1"/>
    </location>
</feature>
<evidence type="ECO:0000313" key="6">
    <source>
        <dbReference type="Proteomes" id="UP000649604"/>
    </source>
</evidence>
<dbReference type="SUPFAM" id="SSF53187">
    <property type="entry name" value="Zn-dependent exopeptidases"/>
    <property type="match status" value="1"/>
</dbReference>
<keyword evidence="1" id="KW-0645">Protease</keyword>
<dbReference type="PANTHER" id="PTHR43270:SF12">
    <property type="entry name" value="SUCCINYL-DIAMINOPIMELATE DESUCCINYLASE"/>
    <property type="match status" value="1"/>
</dbReference>
<dbReference type="InterPro" id="IPR002933">
    <property type="entry name" value="Peptidase_M20"/>
</dbReference>
<evidence type="ECO:0000259" key="4">
    <source>
        <dbReference type="Pfam" id="PF07687"/>
    </source>
</evidence>
<dbReference type="GO" id="GO:0006508">
    <property type="term" value="P:proteolysis"/>
    <property type="evidence" value="ECO:0007669"/>
    <property type="project" value="UniProtKB-KW"/>
</dbReference>
<dbReference type="InterPro" id="IPR011650">
    <property type="entry name" value="Peptidase_M20_dimer"/>
</dbReference>
<dbReference type="PANTHER" id="PTHR43270">
    <property type="entry name" value="BETA-ALA-HIS DIPEPTIDASE"/>
    <property type="match status" value="1"/>
</dbReference>
<dbReference type="Proteomes" id="UP000649604">
    <property type="component" value="Unassembled WGS sequence"/>
</dbReference>
<protein>
    <submittedName>
        <fullName evidence="5">M20/M25/M40 family metallo-hydrolase</fullName>
    </submittedName>
</protein>
<dbReference type="InterPro" id="IPR051458">
    <property type="entry name" value="Cyt/Met_Dipeptidase"/>
</dbReference>
<sequence length="313" mass="33739">KLLFEGEEEIGSENLHRFVQDHAELLQADAILLSDTSMFAPGIPSICYGTRGLVHCQIDVQAAARDLHSGGFGGIVANPVQVLAKILTALKDEQGRITIPGFYDDVAEITDKEKALFAALPFDEDTLKAEIGVSEFTGEAGFSLIECRWARPTLDVNGILGGFTGDGMKTIIPAKAMAKVTMRLVSYQDPAKIFEATKAYIESLAPPTVTLNVTGGVGGQAYLTPVDHPMLAYISQAIQAAHKREPVFTRTGGTIGVLSTFSDVLQVPIVMVGMSYPNDNIHAPNEHLNEEAFYTGIEVAAHLLKSLQAWKPE</sequence>
<name>A0A9D5JYK2_9BACT</name>
<feature type="domain" description="Peptidase M20 dimerisation" evidence="4">
    <location>
        <begin position="48"/>
        <end position="207"/>
    </location>
</feature>
<dbReference type="Gene3D" id="3.40.630.10">
    <property type="entry name" value="Zn peptidases"/>
    <property type="match status" value="1"/>
</dbReference>
<evidence type="ECO:0000256" key="3">
    <source>
        <dbReference type="ARBA" id="ARBA00022801"/>
    </source>
</evidence>
<evidence type="ECO:0000256" key="2">
    <source>
        <dbReference type="ARBA" id="ARBA00022723"/>
    </source>
</evidence>
<evidence type="ECO:0000256" key="1">
    <source>
        <dbReference type="ARBA" id="ARBA00022670"/>
    </source>
</evidence>
<dbReference type="GO" id="GO:0046872">
    <property type="term" value="F:metal ion binding"/>
    <property type="evidence" value="ECO:0007669"/>
    <property type="project" value="UniProtKB-KW"/>
</dbReference>
<reference evidence="5" key="1">
    <citation type="submission" date="2019-11" db="EMBL/GenBank/DDBJ databases">
        <title>Microbial mats filling the niche in hypersaline microbial mats.</title>
        <authorList>
            <person name="Wong H.L."/>
            <person name="Macleod F.I."/>
            <person name="White R.A. III"/>
            <person name="Burns B.P."/>
        </authorList>
    </citation>
    <scope>NUCLEOTIDE SEQUENCE</scope>
    <source>
        <strain evidence="5">Rbin_158</strain>
    </source>
</reference>
<evidence type="ECO:0000313" key="5">
    <source>
        <dbReference type="EMBL" id="MBD3326545.1"/>
    </source>
</evidence>
<keyword evidence="2" id="KW-0479">Metal-binding</keyword>
<comment type="caution">
    <text evidence="5">The sequence shown here is derived from an EMBL/GenBank/DDBJ whole genome shotgun (WGS) entry which is preliminary data.</text>
</comment>
<dbReference type="Pfam" id="PF07687">
    <property type="entry name" value="M20_dimer"/>
    <property type="match status" value="1"/>
</dbReference>
<keyword evidence="3" id="KW-0378">Hydrolase</keyword>
<dbReference type="Pfam" id="PF01546">
    <property type="entry name" value="Peptidase_M20"/>
    <property type="match status" value="1"/>
</dbReference>
<dbReference type="AlphaFoldDB" id="A0A9D5JYK2"/>
<proteinExistence type="predicted"/>
<gene>
    <name evidence="5" type="ORF">GF339_18315</name>
</gene>